<comment type="caution">
    <text evidence="5">The sequence shown here is derived from an EMBL/GenBank/DDBJ whole genome shotgun (WGS) entry which is preliminary data.</text>
</comment>
<dbReference type="PIRSF" id="PIRSF006241">
    <property type="entry name" value="HyI"/>
    <property type="match status" value="1"/>
</dbReference>
<protein>
    <submittedName>
        <fullName evidence="5">Hydroxypyruvate isomerase</fullName>
    </submittedName>
</protein>
<feature type="active site" description="Proton donor/acceptor" evidence="3">
    <location>
        <position position="143"/>
    </location>
</feature>
<evidence type="ECO:0000259" key="4">
    <source>
        <dbReference type="Pfam" id="PF01261"/>
    </source>
</evidence>
<dbReference type="Proteomes" id="UP000034491">
    <property type="component" value="Unassembled WGS sequence"/>
</dbReference>
<proteinExistence type="inferred from homology"/>
<keyword evidence="1 2" id="KW-0413">Isomerase</keyword>
<comment type="similarity">
    <text evidence="2">Belongs to the hyi family.</text>
</comment>
<dbReference type="RefSeq" id="WP_046506690.1">
    <property type="nucleotide sequence ID" value="NZ_LANI01000009.1"/>
</dbReference>
<dbReference type="EMBL" id="LANI01000009">
    <property type="protein sequence ID" value="KKJ76866.1"/>
    <property type="molecule type" value="Genomic_DNA"/>
</dbReference>
<feature type="domain" description="Xylose isomerase-like TIM barrel" evidence="4">
    <location>
        <begin position="21"/>
        <end position="256"/>
    </location>
</feature>
<gene>
    <name evidence="5" type="ORF">WH95_10575</name>
</gene>
<dbReference type="STRING" id="1549748.WH95_10575"/>
<accession>A0A0M2R5B7</accession>
<dbReference type="InterPro" id="IPR036237">
    <property type="entry name" value="Xyl_isomerase-like_sf"/>
</dbReference>
<feature type="active site" description="Proton donor/acceptor" evidence="3">
    <location>
        <position position="240"/>
    </location>
</feature>
<keyword evidence="5" id="KW-0670">Pyruvate</keyword>
<name>A0A0M2R5B7_9PROT</name>
<evidence type="ECO:0000256" key="1">
    <source>
        <dbReference type="ARBA" id="ARBA00023235"/>
    </source>
</evidence>
<dbReference type="Pfam" id="PF01261">
    <property type="entry name" value="AP_endonuc_2"/>
    <property type="match status" value="1"/>
</dbReference>
<dbReference type="OrthoDB" id="9786584at2"/>
<dbReference type="PANTHER" id="PTHR43489:SF6">
    <property type="entry name" value="HYDROXYPYRUVATE ISOMERASE-RELATED"/>
    <property type="match status" value="1"/>
</dbReference>
<dbReference type="InterPro" id="IPR050417">
    <property type="entry name" value="Sugar_Epim/Isomerase"/>
</dbReference>
<dbReference type="SUPFAM" id="SSF51658">
    <property type="entry name" value="Xylose isomerase-like"/>
    <property type="match status" value="1"/>
</dbReference>
<keyword evidence="6" id="KW-1185">Reference proteome</keyword>
<dbReference type="InterPro" id="IPR053398">
    <property type="entry name" value="HPT_OtnI_isomerases"/>
</dbReference>
<dbReference type="PATRIC" id="fig|1549748.8.peg.4196"/>
<dbReference type="GO" id="GO:0008903">
    <property type="term" value="F:hydroxypyruvate isomerase activity"/>
    <property type="evidence" value="ECO:0007669"/>
    <property type="project" value="TreeGrafter"/>
</dbReference>
<dbReference type="PANTHER" id="PTHR43489">
    <property type="entry name" value="ISOMERASE"/>
    <property type="match status" value="1"/>
</dbReference>
<evidence type="ECO:0000256" key="2">
    <source>
        <dbReference type="PIRNR" id="PIRNR006241"/>
    </source>
</evidence>
<dbReference type="Gene3D" id="3.20.20.150">
    <property type="entry name" value="Divalent-metal-dependent TIM barrel enzymes"/>
    <property type="match status" value="1"/>
</dbReference>
<organism evidence="5 6">
    <name type="scientific">Kiloniella litopenaei</name>
    <dbReference type="NCBI Taxonomy" id="1549748"/>
    <lineage>
        <taxon>Bacteria</taxon>
        <taxon>Pseudomonadati</taxon>
        <taxon>Pseudomonadota</taxon>
        <taxon>Alphaproteobacteria</taxon>
        <taxon>Rhodospirillales</taxon>
        <taxon>Kiloniellaceae</taxon>
        <taxon>Kiloniella</taxon>
    </lineage>
</organism>
<evidence type="ECO:0000313" key="6">
    <source>
        <dbReference type="Proteomes" id="UP000034491"/>
    </source>
</evidence>
<dbReference type="NCBIfam" id="NF043033">
    <property type="entry name" value="OxoTetrIsom"/>
    <property type="match status" value="1"/>
</dbReference>
<dbReference type="FunFam" id="3.20.20.150:FF:000007">
    <property type="entry name" value="Hydroxypyruvate isomerase"/>
    <property type="match status" value="1"/>
</dbReference>
<dbReference type="AlphaFoldDB" id="A0A0M2R5B7"/>
<reference evidence="5 6" key="1">
    <citation type="submission" date="2015-03" db="EMBL/GenBank/DDBJ databases">
        <title>Genome sequence of Kiloniella sp. P1-1, isolated from the gut microflora of Pacific white shrimp, Penaeus vannamei.</title>
        <authorList>
            <person name="Shao Z."/>
            <person name="Wang L."/>
            <person name="Li X."/>
        </authorList>
    </citation>
    <scope>NUCLEOTIDE SEQUENCE [LARGE SCALE GENOMIC DNA]</scope>
    <source>
        <strain evidence="5 6">P1-1</strain>
    </source>
</reference>
<dbReference type="GO" id="GO:0046487">
    <property type="term" value="P:glyoxylate metabolic process"/>
    <property type="evidence" value="ECO:0007669"/>
    <property type="project" value="TreeGrafter"/>
</dbReference>
<evidence type="ECO:0000256" key="3">
    <source>
        <dbReference type="PIRSR" id="PIRSR006241-50"/>
    </source>
</evidence>
<dbReference type="InterPro" id="IPR013022">
    <property type="entry name" value="Xyl_isomerase-like_TIM-brl"/>
</dbReference>
<evidence type="ECO:0000313" key="5">
    <source>
        <dbReference type="EMBL" id="KKJ76866.1"/>
    </source>
</evidence>
<sequence>MYRFAANLSMLFTEDPFLDRFKAAQDAGFEGVEFLFPYEFSKQDLKARLDSTGLEQVLFNLPAGNWEKGERGIAALPGRESEFQLSVELALDYAEHLNCRKLHVMAGICPEGEALEACFEVYLANLAYACEQAQSANVTVLIEPLNTRAFPGYLLSHQAQARKIIDHIAMPNIKLQMDLYHAQIMEGDLSVLIRHQMDYVGHIQIAGVPDRHEPSDGEINYGWIFSELAKVKYDGWIGCEYTPKADTKSGLGWLETARNIFS</sequence>
<dbReference type="InterPro" id="IPR026040">
    <property type="entry name" value="HyI-like"/>
</dbReference>